<sequence>MIGDNNSIIKEDEINDLSITKTNNETIIKRNDDLYKSSNKRKQIKPNRLTNDDEGIPTDLTNGQSSPSDDLEQYSPTKQQEAYCNLCERSFCNKYFLKTHFVKKHGGLNLMSPLSIESNNNNNNNQILSPSTPPNLSNEQPLPLIVNQKLSEDYCEICQKRFCNKYYLRKHKGECHGVYTDYIKSLQKSANESPVKNNNTSRPMQVPSNNSNMLLINSFYLPTPPTTTDIKSIFPTTTTTTTTSSSSSSPPPPPPLNNFPKVDTTKISSQRTIRRCNVCQQEFRNKALLRMHMNTFHPNETNKKNLNNNNNTTTTNNNKQNIKQSSIPTLSLPPSNNLGFLQPYVDTTSSLAHKLVAGQASQTSYGILHDSYFCAKMADRVICEICNKQVCNKYFLKTHKAKVHGIINGTNNISNGNTDNTPPTMVPTNNLQQTLSTDIIKSPTTENHQDEQIENDTEHASPESNEINELNIENTDTYCSICKKDFSTKYLYFFHMQTIHNDTSDPTYKTLIQFMKAATSMNENSVQNPFLSLATTLGNQTINNIEQQESEDESDGNIEQLKRKRSLSQSSIDSNKRINSSTEINGGLQPFLLESEDPKFAHTFVPCMVYLPVIRRVTKQVKLNLRLKPVLADIS</sequence>
<dbReference type="Proteomes" id="UP000663864">
    <property type="component" value="Unassembled WGS sequence"/>
</dbReference>
<feature type="region of interest" description="Disordered" evidence="2">
    <location>
        <begin position="297"/>
        <end position="321"/>
    </location>
</feature>
<evidence type="ECO:0000259" key="3">
    <source>
        <dbReference type="PROSITE" id="PS50157"/>
    </source>
</evidence>
<feature type="region of interest" description="Disordered" evidence="2">
    <location>
        <begin position="547"/>
        <end position="581"/>
    </location>
</feature>
<feature type="region of interest" description="Disordered" evidence="2">
    <location>
        <begin position="444"/>
        <end position="466"/>
    </location>
</feature>
<evidence type="ECO:0000313" key="4">
    <source>
        <dbReference type="EMBL" id="CAF1247929.1"/>
    </source>
</evidence>
<feature type="compositionally biased region" description="Low complexity" evidence="2">
    <location>
        <begin position="304"/>
        <end position="321"/>
    </location>
</feature>
<reference evidence="4" key="1">
    <citation type="submission" date="2021-02" db="EMBL/GenBank/DDBJ databases">
        <authorList>
            <person name="Nowell W R."/>
        </authorList>
    </citation>
    <scope>NUCLEOTIDE SEQUENCE</scope>
</reference>
<proteinExistence type="predicted"/>
<gene>
    <name evidence="5" type="ORF">JBS370_LOCUS18846</name>
    <name evidence="4" type="ORF">ZHD862_LOCUS25230</name>
</gene>
<evidence type="ECO:0000256" key="1">
    <source>
        <dbReference type="PROSITE-ProRule" id="PRU00042"/>
    </source>
</evidence>
<keyword evidence="1" id="KW-0863">Zinc-finger</keyword>
<feature type="compositionally biased region" description="Polar residues" evidence="2">
    <location>
        <begin position="59"/>
        <end position="75"/>
    </location>
</feature>
<evidence type="ECO:0000313" key="5">
    <source>
        <dbReference type="EMBL" id="CAF3862498.1"/>
    </source>
</evidence>
<dbReference type="GO" id="GO:0008270">
    <property type="term" value="F:zinc ion binding"/>
    <property type="evidence" value="ECO:0007669"/>
    <property type="project" value="UniProtKB-KW"/>
</dbReference>
<name>A0A814ZYG4_9BILA</name>
<dbReference type="SMART" id="SM00355">
    <property type="entry name" value="ZnF_C2H2"/>
    <property type="match status" value="5"/>
</dbReference>
<organism evidence="4 6">
    <name type="scientific">Rotaria sordida</name>
    <dbReference type="NCBI Taxonomy" id="392033"/>
    <lineage>
        <taxon>Eukaryota</taxon>
        <taxon>Metazoa</taxon>
        <taxon>Spiralia</taxon>
        <taxon>Gnathifera</taxon>
        <taxon>Rotifera</taxon>
        <taxon>Eurotatoria</taxon>
        <taxon>Bdelloidea</taxon>
        <taxon>Philodinida</taxon>
        <taxon>Philodinidae</taxon>
        <taxon>Rotaria</taxon>
    </lineage>
</organism>
<feature type="domain" description="C2H2-type" evidence="3">
    <location>
        <begin position="274"/>
        <end position="302"/>
    </location>
</feature>
<dbReference type="Gene3D" id="3.30.160.60">
    <property type="entry name" value="Classic Zinc Finger"/>
    <property type="match status" value="1"/>
</dbReference>
<dbReference type="InterPro" id="IPR013087">
    <property type="entry name" value="Znf_C2H2_type"/>
</dbReference>
<keyword evidence="1" id="KW-0862">Zinc</keyword>
<comment type="caution">
    <text evidence="4">The sequence shown here is derived from an EMBL/GenBank/DDBJ whole genome shotgun (WGS) entry which is preliminary data.</text>
</comment>
<dbReference type="PROSITE" id="PS00028">
    <property type="entry name" value="ZINC_FINGER_C2H2_1"/>
    <property type="match status" value="5"/>
</dbReference>
<dbReference type="EMBL" id="CAJOBD010002183">
    <property type="protein sequence ID" value="CAF3862498.1"/>
    <property type="molecule type" value="Genomic_DNA"/>
</dbReference>
<evidence type="ECO:0000313" key="6">
    <source>
        <dbReference type="Proteomes" id="UP000663864"/>
    </source>
</evidence>
<feature type="region of interest" description="Disordered" evidence="2">
    <location>
        <begin position="230"/>
        <end position="262"/>
    </location>
</feature>
<accession>A0A814ZYG4</accession>
<feature type="compositionally biased region" description="Low complexity" evidence="2">
    <location>
        <begin position="235"/>
        <end position="248"/>
    </location>
</feature>
<dbReference type="PANTHER" id="PTHR21190">
    <property type="entry name" value="GH10077P"/>
    <property type="match status" value="1"/>
</dbReference>
<dbReference type="PROSITE" id="PS50157">
    <property type="entry name" value="ZINC_FINGER_C2H2_2"/>
    <property type="match status" value="1"/>
</dbReference>
<dbReference type="EMBL" id="CAJNOT010001781">
    <property type="protein sequence ID" value="CAF1247929.1"/>
    <property type="molecule type" value="Genomic_DNA"/>
</dbReference>
<feature type="compositionally biased region" description="Polar residues" evidence="2">
    <location>
        <begin position="567"/>
        <end position="581"/>
    </location>
</feature>
<dbReference type="AlphaFoldDB" id="A0A814ZYG4"/>
<feature type="compositionally biased region" description="Basic and acidic residues" evidence="2">
    <location>
        <begin position="447"/>
        <end position="461"/>
    </location>
</feature>
<evidence type="ECO:0000256" key="2">
    <source>
        <dbReference type="SAM" id="MobiDB-lite"/>
    </source>
</evidence>
<keyword evidence="1" id="KW-0479">Metal-binding</keyword>
<dbReference type="Proteomes" id="UP000663836">
    <property type="component" value="Unassembled WGS sequence"/>
</dbReference>
<dbReference type="PANTHER" id="PTHR21190:SF1">
    <property type="entry name" value="GH10077P"/>
    <property type="match status" value="1"/>
</dbReference>
<feature type="region of interest" description="Disordered" evidence="2">
    <location>
        <begin position="37"/>
        <end position="75"/>
    </location>
</feature>
<protein>
    <recommendedName>
        <fullName evidence="3">C2H2-type domain-containing protein</fullName>
    </recommendedName>
</protein>
<dbReference type="Pfam" id="PF00096">
    <property type="entry name" value="zf-C2H2"/>
    <property type="match status" value="1"/>
</dbReference>